<dbReference type="OrthoDB" id="310729at2759"/>
<accession>A0A8S1WRC1</accession>
<organism evidence="1 2">
    <name type="scientific">Paramecium octaurelia</name>
    <dbReference type="NCBI Taxonomy" id="43137"/>
    <lineage>
        <taxon>Eukaryota</taxon>
        <taxon>Sar</taxon>
        <taxon>Alveolata</taxon>
        <taxon>Ciliophora</taxon>
        <taxon>Intramacronucleata</taxon>
        <taxon>Oligohymenophorea</taxon>
        <taxon>Peniculida</taxon>
        <taxon>Parameciidae</taxon>
        <taxon>Paramecium</taxon>
    </lineage>
</organism>
<gene>
    <name evidence="1" type="ORF">POCTA_138.1.T0980167</name>
</gene>
<dbReference type="Proteomes" id="UP000683925">
    <property type="component" value="Unassembled WGS sequence"/>
</dbReference>
<protein>
    <submittedName>
        <fullName evidence="1">Uncharacterized protein</fullName>
    </submittedName>
</protein>
<dbReference type="EMBL" id="CAJJDP010000097">
    <property type="protein sequence ID" value="CAD8190925.1"/>
    <property type="molecule type" value="Genomic_DNA"/>
</dbReference>
<evidence type="ECO:0000313" key="1">
    <source>
        <dbReference type="EMBL" id="CAD8190925.1"/>
    </source>
</evidence>
<sequence length="211" mass="24865">MYIAFRLDEGVNLYVVEQEFVNPFCNLEKTTTIESIESTLESLKQHNICAIINCIDNDQSMKAYGIYYLNIHINFQDSLEASRLFLHFWTKIKKSSVAIYCESSMQKSIKVLKNYLKHLYHWDEERVQKEIQEQNKLNQIISKHEHDDLLPSEIIQSQKSSICNELISDVNRKNQIDWNKIYGSQAQIDQQTQQARKIQSRFVQSSILKNQ</sequence>
<proteinExistence type="predicted"/>
<dbReference type="OMA" id="NCIDNDQ"/>
<evidence type="ECO:0000313" key="2">
    <source>
        <dbReference type="Proteomes" id="UP000683925"/>
    </source>
</evidence>
<dbReference type="AlphaFoldDB" id="A0A8S1WRC1"/>
<name>A0A8S1WRC1_PAROT</name>
<reference evidence="1" key="1">
    <citation type="submission" date="2021-01" db="EMBL/GenBank/DDBJ databases">
        <authorList>
            <consortium name="Genoscope - CEA"/>
            <person name="William W."/>
        </authorList>
    </citation>
    <scope>NUCLEOTIDE SEQUENCE</scope>
</reference>
<keyword evidence="2" id="KW-1185">Reference proteome</keyword>
<comment type="caution">
    <text evidence="1">The sequence shown here is derived from an EMBL/GenBank/DDBJ whole genome shotgun (WGS) entry which is preliminary data.</text>
</comment>